<dbReference type="PROSITE" id="PS00086">
    <property type="entry name" value="CYTOCHROME_P450"/>
    <property type="match status" value="1"/>
</dbReference>
<dbReference type="GO" id="GO:0020037">
    <property type="term" value="F:heme binding"/>
    <property type="evidence" value="ECO:0007669"/>
    <property type="project" value="InterPro"/>
</dbReference>
<proteinExistence type="inferred from homology"/>
<keyword evidence="7 9" id="KW-0503">Monooxygenase</keyword>
<keyword evidence="13" id="KW-1185">Reference proteome</keyword>
<dbReference type="Gene3D" id="1.10.630.10">
    <property type="entry name" value="Cytochrome P450"/>
    <property type="match status" value="1"/>
</dbReference>
<keyword evidence="6 8" id="KW-0408">Iron</keyword>
<dbReference type="PANTHER" id="PTHR47954:SF3">
    <property type="entry name" value="OS12G0640200 PROTEIN"/>
    <property type="match status" value="1"/>
</dbReference>
<keyword evidence="4 8" id="KW-0479">Metal-binding</keyword>
<keyword evidence="3 8" id="KW-0349">Heme</keyword>
<evidence type="ECO:0000256" key="2">
    <source>
        <dbReference type="ARBA" id="ARBA00010617"/>
    </source>
</evidence>
<name>A0A5P1FUC6_ASPOF</name>
<dbReference type="PRINTS" id="PR00463">
    <property type="entry name" value="EP450I"/>
</dbReference>
<evidence type="ECO:0000313" key="12">
    <source>
        <dbReference type="EMBL" id="ONK81926.1"/>
    </source>
</evidence>
<accession>A0A5P1FUC6</accession>
<reference evidence="13" key="1">
    <citation type="journal article" date="2017" name="Nat. Commun.">
        <title>The asparagus genome sheds light on the origin and evolution of a young Y chromosome.</title>
        <authorList>
            <person name="Harkess A."/>
            <person name="Zhou J."/>
            <person name="Xu C."/>
            <person name="Bowers J.E."/>
            <person name="Van der Hulst R."/>
            <person name="Ayyampalayam S."/>
            <person name="Mercati F."/>
            <person name="Riccardi P."/>
            <person name="McKain M.R."/>
            <person name="Kakrana A."/>
            <person name="Tang H."/>
            <person name="Ray J."/>
            <person name="Groenendijk J."/>
            <person name="Arikit S."/>
            <person name="Mathioni S.M."/>
            <person name="Nakano M."/>
            <person name="Shan H."/>
            <person name="Telgmann-Rauber A."/>
            <person name="Kanno A."/>
            <person name="Yue Z."/>
            <person name="Chen H."/>
            <person name="Li W."/>
            <person name="Chen Y."/>
            <person name="Xu X."/>
            <person name="Zhang Y."/>
            <person name="Luo S."/>
            <person name="Chen H."/>
            <person name="Gao J."/>
            <person name="Mao Z."/>
            <person name="Pires J.C."/>
            <person name="Luo M."/>
            <person name="Kudrna D."/>
            <person name="Wing R.A."/>
            <person name="Meyers B.C."/>
            <person name="Yi K."/>
            <person name="Kong H."/>
            <person name="Lavrijsen P."/>
            <person name="Sunseri F."/>
            <person name="Falavigna A."/>
            <person name="Ye Y."/>
            <person name="Leebens-Mack J.H."/>
            <person name="Chen G."/>
        </authorList>
    </citation>
    <scope>NUCLEOTIDE SEQUENCE [LARGE SCALE GENOMIC DNA]</scope>
    <source>
        <strain evidence="13">cv. DH0086</strain>
    </source>
</reference>
<evidence type="ECO:0000256" key="6">
    <source>
        <dbReference type="ARBA" id="ARBA00023004"/>
    </source>
</evidence>
<evidence type="ECO:0000256" key="1">
    <source>
        <dbReference type="ARBA" id="ARBA00001971"/>
    </source>
</evidence>
<dbReference type="InterPro" id="IPR002401">
    <property type="entry name" value="Cyt_P450_E_grp-I"/>
</dbReference>
<evidence type="ECO:0000256" key="11">
    <source>
        <dbReference type="SAM" id="Phobius"/>
    </source>
</evidence>
<protein>
    <submittedName>
        <fullName evidence="12">Uncharacterized protein</fullName>
    </submittedName>
</protein>
<dbReference type="InterPro" id="IPR036396">
    <property type="entry name" value="Cyt_P450_sf"/>
</dbReference>
<evidence type="ECO:0000256" key="8">
    <source>
        <dbReference type="PIRSR" id="PIRSR602401-1"/>
    </source>
</evidence>
<dbReference type="CDD" id="cd11072">
    <property type="entry name" value="CYP71-like"/>
    <property type="match status" value="1"/>
</dbReference>
<keyword evidence="11" id="KW-1133">Transmembrane helix</keyword>
<keyword evidence="11" id="KW-0472">Membrane</keyword>
<dbReference type="GO" id="GO:0004497">
    <property type="term" value="F:monooxygenase activity"/>
    <property type="evidence" value="ECO:0007669"/>
    <property type="project" value="UniProtKB-KW"/>
</dbReference>
<evidence type="ECO:0000256" key="10">
    <source>
        <dbReference type="SAM" id="MobiDB-lite"/>
    </source>
</evidence>
<evidence type="ECO:0000256" key="9">
    <source>
        <dbReference type="RuleBase" id="RU000461"/>
    </source>
</evidence>
<dbReference type="Gramene" id="ONK81926">
    <property type="protein sequence ID" value="ONK81926"/>
    <property type="gene ID" value="A4U43_C01F34340"/>
</dbReference>
<dbReference type="Proteomes" id="UP000243459">
    <property type="component" value="Chromosome 1"/>
</dbReference>
<dbReference type="InterPro" id="IPR001128">
    <property type="entry name" value="Cyt_P450"/>
</dbReference>
<evidence type="ECO:0000313" key="13">
    <source>
        <dbReference type="Proteomes" id="UP000243459"/>
    </source>
</evidence>
<evidence type="ECO:0000256" key="3">
    <source>
        <dbReference type="ARBA" id="ARBA00022617"/>
    </source>
</evidence>
<comment type="cofactor">
    <cofactor evidence="1 8">
        <name>heme</name>
        <dbReference type="ChEBI" id="CHEBI:30413"/>
    </cofactor>
</comment>
<organism evidence="12 13">
    <name type="scientific">Asparagus officinalis</name>
    <name type="common">Garden asparagus</name>
    <dbReference type="NCBI Taxonomy" id="4686"/>
    <lineage>
        <taxon>Eukaryota</taxon>
        <taxon>Viridiplantae</taxon>
        <taxon>Streptophyta</taxon>
        <taxon>Embryophyta</taxon>
        <taxon>Tracheophyta</taxon>
        <taxon>Spermatophyta</taxon>
        <taxon>Magnoliopsida</taxon>
        <taxon>Liliopsida</taxon>
        <taxon>Asparagales</taxon>
        <taxon>Asparagaceae</taxon>
        <taxon>Asparagoideae</taxon>
        <taxon>Asparagus</taxon>
    </lineage>
</organism>
<dbReference type="EMBL" id="CM007381">
    <property type="protein sequence ID" value="ONK81926.1"/>
    <property type="molecule type" value="Genomic_DNA"/>
</dbReference>
<comment type="similarity">
    <text evidence="2 9">Belongs to the cytochrome P450 family.</text>
</comment>
<dbReference type="GO" id="GO:0005506">
    <property type="term" value="F:iron ion binding"/>
    <property type="evidence" value="ECO:0007669"/>
    <property type="project" value="InterPro"/>
</dbReference>
<feature type="region of interest" description="Disordered" evidence="10">
    <location>
        <begin position="14"/>
        <end position="33"/>
    </location>
</feature>
<evidence type="ECO:0000256" key="5">
    <source>
        <dbReference type="ARBA" id="ARBA00023002"/>
    </source>
</evidence>
<dbReference type="FunFam" id="1.10.630.10:FF:000126">
    <property type="entry name" value="Predicted protein"/>
    <property type="match status" value="1"/>
</dbReference>
<feature type="transmembrane region" description="Helical" evidence="11">
    <location>
        <begin position="492"/>
        <end position="511"/>
    </location>
</feature>
<dbReference type="PANTHER" id="PTHR47954">
    <property type="entry name" value="OS09G0275400 PROTEIN-RELATED"/>
    <property type="match status" value="1"/>
</dbReference>
<dbReference type="SUPFAM" id="SSF48264">
    <property type="entry name" value="Cytochrome P450"/>
    <property type="match status" value="1"/>
</dbReference>
<evidence type="ECO:0000256" key="4">
    <source>
        <dbReference type="ARBA" id="ARBA00022723"/>
    </source>
</evidence>
<keyword evidence="11" id="KW-0812">Transmembrane</keyword>
<sequence length="553" mass="61295">MHEQIFISYISPPSWNSSSTPSSSSPPSSLQRNSRLLRLRSKALDRLKLATGRPHGNSGACHAAASTHASMRSRAGGARTACGSRCSKSHGAVHAWRSSCGQIPAAVVVTCRLPPAPAGGHVARESSFRYHDISYRRRGAENIAAANVILYGPIDMLFAPFGEYYKKVRRLFVMELMSPKRVQSYQSAREIETVDLLNIVENHRLASTPVNFSELFHIYTNNLIARVAFGKRSKHGKDFLDAFKESLQLASGFNAVDLFPSMAGFIGLVTGMTTKIDRCHKKVDGILQGVIDDRREQIAKEAEDVDGGGRRGESEVENILDVLCKIRDEGGYDLELDHTSMKAVLFDIFAGGSGTSASAMTWTMSELICNPAAMKKAQDEVRQVVGNSPKITEAHIKQFHYLKLVIKESLRLHPPAPLLVPRLTTDAFKIHNYDIPLKTLVVFNAYAMARDPEFWPEPEVFKPERFEESSVDFKGTNYEFIPFGAGRRLCPGIMFGLVGMEIALANLLCYFDWRMPEGMAKLDMSEISGLGARRKYDLCLCPVPFAPLPVDVY</sequence>
<keyword evidence="5 9" id="KW-0560">Oxidoreductase</keyword>
<evidence type="ECO:0000256" key="7">
    <source>
        <dbReference type="ARBA" id="ARBA00023033"/>
    </source>
</evidence>
<dbReference type="GO" id="GO:0016705">
    <property type="term" value="F:oxidoreductase activity, acting on paired donors, with incorporation or reduction of molecular oxygen"/>
    <property type="evidence" value="ECO:0007669"/>
    <property type="project" value="InterPro"/>
</dbReference>
<feature type="binding site" description="axial binding residue" evidence="8">
    <location>
        <position position="490"/>
    </location>
    <ligand>
        <name>heme</name>
        <dbReference type="ChEBI" id="CHEBI:30413"/>
    </ligand>
    <ligandPart>
        <name>Fe</name>
        <dbReference type="ChEBI" id="CHEBI:18248"/>
    </ligandPart>
</feature>
<dbReference type="Pfam" id="PF00067">
    <property type="entry name" value="p450"/>
    <property type="match status" value="1"/>
</dbReference>
<gene>
    <name evidence="12" type="ORF">A4U43_C01F34340</name>
</gene>
<dbReference type="InterPro" id="IPR017972">
    <property type="entry name" value="Cyt_P450_CS"/>
</dbReference>
<dbReference type="AlphaFoldDB" id="A0A5P1FUC6"/>
<dbReference type="PRINTS" id="PR00385">
    <property type="entry name" value="P450"/>
</dbReference>